<keyword evidence="1" id="KW-0812">Transmembrane</keyword>
<accession>A0A1F7UMF4</accession>
<evidence type="ECO:0000313" key="3">
    <source>
        <dbReference type="Proteomes" id="UP000176603"/>
    </source>
</evidence>
<evidence type="ECO:0000256" key="1">
    <source>
        <dbReference type="SAM" id="Phobius"/>
    </source>
</evidence>
<feature type="transmembrane region" description="Helical" evidence="1">
    <location>
        <begin position="31"/>
        <end position="48"/>
    </location>
</feature>
<dbReference type="SUPFAM" id="SSF81665">
    <property type="entry name" value="Calcium ATPase, transmembrane domain M"/>
    <property type="match status" value="1"/>
</dbReference>
<feature type="transmembrane region" description="Helical" evidence="1">
    <location>
        <begin position="7"/>
        <end position="25"/>
    </location>
</feature>
<protein>
    <submittedName>
        <fullName evidence="2">Uncharacterized protein</fullName>
    </submittedName>
</protein>
<proteinExistence type="predicted"/>
<dbReference type="Proteomes" id="UP000176603">
    <property type="component" value="Unassembled WGS sequence"/>
</dbReference>
<name>A0A1F7UMF4_9BACT</name>
<keyword evidence="1" id="KW-0472">Membrane</keyword>
<dbReference type="EMBL" id="MGEH01000022">
    <property type="protein sequence ID" value="OGL78877.1"/>
    <property type="molecule type" value="Genomic_DNA"/>
</dbReference>
<sequence length="121" mass="13630">MTRTITFFLIRAVALLWVMALANIAKALNPWAISVLILVSEVALGIVWGRMESQLSACKPRSPNPNRLFVLMVFVGIVESVGSVILVSTFAPWLIVWRTLTAYIPFSLAEFFVYRKLCRVK</sequence>
<feature type="transmembrane region" description="Helical" evidence="1">
    <location>
        <begin position="95"/>
        <end position="114"/>
    </location>
</feature>
<dbReference type="InterPro" id="IPR023298">
    <property type="entry name" value="ATPase_P-typ_TM_dom_sf"/>
</dbReference>
<gene>
    <name evidence="2" type="ORF">A3E39_03545</name>
</gene>
<feature type="transmembrane region" description="Helical" evidence="1">
    <location>
        <begin position="68"/>
        <end position="89"/>
    </location>
</feature>
<dbReference type="STRING" id="1802399.A3E39_03545"/>
<comment type="caution">
    <text evidence="2">The sequence shown here is derived from an EMBL/GenBank/DDBJ whole genome shotgun (WGS) entry which is preliminary data.</text>
</comment>
<organism evidence="2 3">
    <name type="scientific">Candidatus Uhrbacteria bacterium RIFCSPHIGHO2_12_FULL_60_25</name>
    <dbReference type="NCBI Taxonomy" id="1802399"/>
    <lineage>
        <taxon>Bacteria</taxon>
        <taxon>Candidatus Uhriibacteriota</taxon>
    </lineage>
</organism>
<dbReference type="AlphaFoldDB" id="A0A1F7UMF4"/>
<reference evidence="2 3" key="1">
    <citation type="journal article" date="2016" name="Nat. Commun.">
        <title>Thousands of microbial genomes shed light on interconnected biogeochemical processes in an aquifer system.</title>
        <authorList>
            <person name="Anantharaman K."/>
            <person name="Brown C.T."/>
            <person name="Hug L.A."/>
            <person name="Sharon I."/>
            <person name="Castelle C.J."/>
            <person name="Probst A.J."/>
            <person name="Thomas B.C."/>
            <person name="Singh A."/>
            <person name="Wilkins M.J."/>
            <person name="Karaoz U."/>
            <person name="Brodie E.L."/>
            <person name="Williams K.H."/>
            <person name="Hubbard S.S."/>
            <person name="Banfield J.F."/>
        </authorList>
    </citation>
    <scope>NUCLEOTIDE SEQUENCE [LARGE SCALE GENOMIC DNA]</scope>
</reference>
<evidence type="ECO:0000313" key="2">
    <source>
        <dbReference type="EMBL" id="OGL78877.1"/>
    </source>
</evidence>
<keyword evidence="1" id="KW-1133">Transmembrane helix</keyword>